<sequence>MSRAYDPCTERYSIVYFNRPEVQKAIHANVTGILYEWKTCSDIVGNYWADSPLSMLPIYKELIAAGLKIWVFSNVCGSHTMSVIIDTFFKILGFWARMQSGFPFAIQKQLLKVSLPCKPLLGNS</sequence>
<keyword evidence="2" id="KW-0378">Hydrolase</keyword>
<keyword evidence="2" id="KW-0121">Carboxypeptidase</keyword>
<dbReference type="AlphaFoldDB" id="B9T8G0"/>
<dbReference type="InterPro" id="IPR029058">
    <property type="entry name" value="AB_hydrolase_fold"/>
</dbReference>
<dbReference type="GO" id="GO:0004185">
    <property type="term" value="F:serine-type carboxypeptidase activity"/>
    <property type="evidence" value="ECO:0007669"/>
    <property type="project" value="UniProtKB-EC"/>
</dbReference>
<protein>
    <submittedName>
        <fullName evidence="2">Serine carboxypeptidase, putative</fullName>
        <ecNumber evidence="2">3.4.16.6</ecNumber>
    </submittedName>
</protein>
<dbReference type="Pfam" id="PF00450">
    <property type="entry name" value="Peptidase_S10"/>
    <property type="match status" value="1"/>
</dbReference>
<dbReference type="InParanoid" id="B9T8G0"/>
<dbReference type="EMBL" id="EQ975036">
    <property type="protein sequence ID" value="EEF27854.1"/>
    <property type="molecule type" value="Genomic_DNA"/>
</dbReference>
<keyword evidence="2" id="KW-0645">Protease</keyword>
<reference evidence="3" key="1">
    <citation type="journal article" date="2010" name="Nat. Biotechnol.">
        <title>Draft genome sequence of the oilseed species Ricinus communis.</title>
        <authorList>
            <person name="Chan A.P."/>
            <person name="Crabtree J."/>
            <person name="Zhao Q."/>
            <person name="Lorenzi H."/>
            <person name="Orvis J."/>
            <person name="Puiu D."/>
            <person name="Melake-Berhan A."/>
            <person name="Jones K.M."/>
            <person name="Redman J."/>
            <person name="Chen G."/>
            <person name="Cahoon E.B."/>
            <person name="Gedil M."/>
            <person name="Stanke M."/>
            <person name="Haas B.J."/>
            <person name="Wortman J.R."/>
            <person name="Fraser-Liggett C.M."/>
            <person name="Ravel J."/>
            <person name="Rabinowicz P.D."/>
        </authorList>
    </citation>
    <scope>NUCLEOTIDE SEQUENCE [LARGE SCALE GENOMIC DNA]</scope>
    <source>
        <strain evidence="3">cv. Hale</strain>
    </source>
</reference>
<dbReference type="Proteomes" id="UP000008311">
    <property type="component" value="Unassembled WGS sequence"/>
</dbReference>
<dbReference type="GO" id="GO:0006508">
    <property type="term" value="P:proteolysis"/>
    <property type="evidence" value="ECO:0007669"/>
    <property type="project" value="InterPro"/>
</dbReference>
<dbReference type="Gene3D" id="6.10.250.940">
    <property type="match status" value="1"/>
</dbReference>
<organism evidence="2 3">
    <name type="scientific">Ricinus communis</name>
    <name type="common">Castor bean</name>
    <dbReference type="NCBI Taxonomy" id="3988"/>
    <lineage>
        <taxon>Eukaryota</taxon>
        <taxon>Viridiplantae</taxon>
        <taxon>Streptophyta</taxon>
        <taxon>Embryophyta</taxon>
        <taxon>Tracheophyta</taxon>
        <taxon>Spermatophyta</taxon>
        <taxon>Magnoliopsida</taxon>
        <taxon>eudicotyledons</taxon>
        <taxon>Gunneridae</taxon>
        <taxon>Pentapetalae</taxon>
        <taxon>rosids</taxon>
        <taxon>fabids</taxon>
        <taxon>Malpighiales</taxon>
        <taxon>Euphorbiaceae</taxon>
        <taxon>Acalyphoideae</taxon>
        <taxon>Acalypheae</taxon>
        <taxon>Ricinus</taxon>
    </lineage>
</organism>
<comment type="similarity">
    <text evidence="1">Belongs to the peptidase S10 family.</text>
</comment>
<keyword evidence="3" id="KW-1185">Reference proteome</keyword>
<evidence type="ECO:0000256" key="1">
    <source>
        <dbReference type="ARBA" id="ARBA00009431"/>
    </source>
</evidence>
<dbReference type="InterPro" id="IPR001563">
    <property type="entry name" value="Peptidase_S10"/>
</dbReference>
<proteinExistence type="inferred from homology"/>
<accession>B9T8G0</accession>
<dbReference type="EC" id="3.4.16.6" evidence="2"/>
<dbReference type="eggNOG" id="KOG1282">
    <property type="taxonomic scope" value="Eukaryota"/>
</dbReference>
<evidence type="ECO:0000313" key="3">
    <source>
        <dbReference type="Proteomes" id="UP000008311"/>
    </source>
</evidence>
<name>B9T8G0_RICCO</name>
<dbReference type="SUPFAM" id="SSF53474">
    <property type="entry name" value="alpha/beta-Hydrolases"/>
    <property type="match status" value="1"/>
</dbReference>
<evidence type="ECO:0000313" key="2">
    <source>
        <dbReference type="EMBL" id="EEF27854.1"/>
    </source>
</evidence>
<gene>
    <name evidence="2" type="ORF">RCOM_0108110</name>
</gene>